<accession>A0ABT6VC91</accession>
<sequence length="207" mass="23544">MKINYFFFIVFLVSYQVFSQEIYFKTGKNFTKYDFKDSSGQSNSYLQSGVGNFFEIGISNPLHNKFSYAVGFSLDDYNAIGDYSNISYRWDTKYLGINSELNYSVLPSSIKKINFFLKIGLKGSTIIYGKQGIDGVYHDLVKHKEFSGLVLVPHIGFLAKYSIPSFGSLSVGYNYSKSLYNSNVNGEKLSFETNHVQLGIHFNINEK</sequence>
<gene>
    <name evidence="1" type="ORF">QLS65_07825</name>
</gene>
<protein>
    <recommendedName>
        <fullName evidence="3">Outer membrane protein beta-barrel domain-containing protein</fullName>
    </recommendedName>
</protein>
<keyword evidence="2" id="KW-1185">Reference proteome</keyword>
<proteinExistence type="predicted"/>
<evidence type="ECO:0008006" key="3">
    <source>
        <dbReference type="Google" id="ProtNLM"/>
    </source>
</evidence>
<comment type="caution">
    <text evidence="1">The sequence shown here is derived from an EMBL/GenBank/DDBJ whole genome shotgun (WGS) entry which is preliminary data.</text>
</comment>
<organism evidence="1 2">
    <name type="scientific">Flavobacterium algoritolerans</name>
    <dbReference type="NCBI Taxonomy" id="3041254"/>
    <lineage>
        <taxon>Bacteria</taxon>
        <taxon>Pseudomonadati</taxon>
        <taxon>Bacteroidota</taxon>
        <taxon>Flavobacteriia</taxon>
        <taxon>Flavobacteriales</taxon>
        <taxon>Flavobacteriaceae</taxon>
        <taxon>Flavobacterium</taxon>
    </lineage>
</organism>
<evidence type="ECO:0000313" key="2">
    <source>
        <dbReference type="Proteomes" id="UP001243403"/>
    </source>
</evidence>
<name>A0ABT6VC91_9FLAO</name>
<dbReference type="EMBL" id="JASCRZ010000002">
    <property type="protein sequence ID" value="MDI5894799.1"/>
    <property type="molecule type" value="Genomic_DNA"/>
</dbReference>
<evidence type="ECO:0000313" key="1">
    <source>
        <dbReference type="EMBL" id="MDI5894799.1"/>
    </source>
</evidence>
<reference evidence="1 2" key="1">
    <citation type="submission" date="2023-04" db="EMBL/GenBank/DDBJ databases">
        <title>Two novel species of Flavobacterium.</title>
        <authorList>
            <person name="Liu Q."/>
            <person name="Xin Y.-H."/>
        </authorList>
    </citation>
    <scope>NUCLEOTIDE SEQUENCE [LARGE SCALE GENOMIC DNA]</scope>
    <source>
        <strain evidence="1 2">LB1P51</strain>
    </source>
</reference>
<dbReference type="RefSeq" id="WP_282712676.1">
    <property type="nucleotide sequence ID" value="NZ_JASCRZ010000002.1"/>
</dbReference>
<dbReference type="Proteomes" id="UP001243403">
    <property type="component" value="Unassembled WGS sequence"/>
</dbReference>